<protein>
    <submittedName>
        <fullName evidence="1">Uncharacterized protein</fullName>
    </submittedName>
</protein>
<dbReference type="Proteomes" id="UP000149121">
    <property type="component" value="Segment"/>
</dbReference>
<evidence type="ECO:0000313" key="2">
    <source>
        <dbReference type="Proteomes" id="UP000149121"/>
    </source>
</evidence>
<gene>
    <name evidence="1" type="ORF">LCDVSa146R</name>
</gene>
<reference evidence="1 2" key="1">
    <citation type="journal article" date="2016" name="J. Virol.">
        <title>Concurrence of Iridovirus, Polyomavirus, and a Unique Member of a New Group of Fish Papillomaviruses in Lymphocystis Disease-Affected Gilthead Sea Bream.</title>
        <authorList>
            <person name="Lopez-Bueno A."/>
            <person name="Mavian C."/>
            <person name="Labella A.M."/>
            <person name="Castro D."/>
            <person name="Borrego J.J."/>
            <person name="Alcami A."/>
            <person name="Alejo A."/>
        </authorList>
    </citation>
    <scope>NUCLEOTIDE SEQUENCE [LARGE SCALE GENOMIC DNA]</scope>
    <source>
        <strain evidence="1">SA9</strain>
    </source>
</reference>
<proteinExistence type="predicted"/>
<keyword evidence="2" id="KW-1185">Reference proteome</keyword>
<organism evidence="1 2">
    <name type="scientific">Lymphocystis disease virus 3</name>
    <dbReference type="NCBI Taxonomy" id="2560566"/>
    <lineage>
        <taxon>Viruses</taxon>
        <taxon>Varidnaviria</taxon>
        <taxon>Bamfordvirae</taxon>
        <taxon>Nucleocytoviricota</taxon>
        <taxon>Megaviricetes</taxon>
        <taxon>Pimascovirales</taxon>
        <taxon>Pimascovirales incertae sedis</taxon>
        <taxon>Iridoviridae</taxon>
        <taxon>Alphairidovirinae</taxon>
        <taxon>Lymphocystivirus</taxon>
        <taxon>Lymphocystivirus sparus1</taxon>
    </lineage>
</organism>
<evidence type="ECO:0000313" key="1">
    <source>
        <dbReference type="EMBL" id="AOC55230.1"/>
    </source>
</evidence>
<dbReference type="EMBL" id="KX643370">
    <property type="protein sequence ID" value="AOC55230.1"/>
    <property type="molecule type" value="Genomic_DNA"/>
</dbReference>
<name>A0A1B2RW46_9VIRU</name>
<accession>A0A1B2RW46</accession>
<dbReference type="KEGG" id="vg:30902722"/>
<sequence>MKKLSLQVKITYFEISMILNALIRSYSSTTAFNELTSNHLTYSLVYSLGLKLINITEGKIYLF</sequence>